<dbReference type="EMBL" id="LLZH01000234">
    <property type="protein sequence ID" value="KUL30973.1"/>
    <property type="molecule type" value="Genomic_DNA"/>
</dbReference>
<proteinExistence type="predicted"/>
<feature type="signal peptide" evidence="1">
    <location>
        <begin position="1"/>
        <end position="35"/>
    </location>
</feature>
<dbReference type="GO" id="GO:0005975">
    <property type="term" value="P:carbohydrate metabolic process"/>
    <property type="evidence" value="ECO:0007669"/>
    <property type="project" value="UniProtKB-ARBA"/>
</dbReference>
<reference evidence="3 4" key="1">
    <citation type="submission" date="2015-10" db="EMBL/GenBank/DDBJ databases">
        <authorList>
            <person name="Gilbert D.G."/>
        </authorList>
    </citation>
    <scope>NUCLEOTIDE SEQUENCE [LARGE SCALE GENOMIC DNA]</scope>
    <source>
        <strain evidence="3 4">NRRL B-16712</strain>
    </source>
</reference>
<dbReference type="OrthoDB" id="3298903at2"/>
<evidence type="ECO:0000313" key="4">
    <source>
        <dbReference type="Proteomes" id="UP000053244"/>
    </source>
</evidence>
<dbReference type="Proteomes" id="UP000053244">
    <property type="component" value="Unassembled WGS sequence"/>
</dbReference>
<dbReference type="CDD" id="cd00102">
    <property type="entry name" value="IPT"/>
    <property type="match status" value="1"/>
</dbReference>
<protein>
    <recommendedName>
        <fullName evidence="2">IPT/TIG domain-containing protein</fullName>
    </recommendedName>
</protein>
<keyword evidence="1" id="KW-0732">Signal</keyword>
<dbReference type="InterPro" id="IPR013783">
    <property type="entry name" value="Ig-like_fold"/>
</dbReference>
<dbReference type="Gene3D" id="2.60.40.10">
    <property type="entry name" value="Immunoglobulins"/>
    <property type="match status" value="1"/>
</dbReference>
<evidence type="ECO:0000256" key="1">
    <source>
        <dbReference type="SAM" id="SignalP"/>
    </source>
</evidence>
<dbReference type="Pfam" id="PF01833">
    <property type="entry name" value="TIG"/>
    <property type="match status" value="1"/>
</dbReference>
<sequence length="822" mass="80359">MSRILRRTRTRLVRAGLTTGVVGAALLVAPQAAFAAPSIGPAVVAPGGNASLMDPQVTFAANPAVQLVPPTAAACPAKFSAISAAGPWNATNASRPNANMVGFTVPAVNGPTAGTNGAVRPYLACVYEGTNVAVSSLQGGTSFYLGTPVSATPSSGAGGGGGQVTVSAATPLFTGLSAVSAMFTTGACTTYPTANTPQNMVGTVSKLTAAGLSLTVPSGVVAAGASPAQYSICLYDASTSAAAGALLSVGQYTATLVSVTPSGGSYLNSVGITASSGSAFLSGVTTPAVLLVANGGCPGTWSTAAVNGTPPVVVAGSGVRRLSNTRAAVTVPPLPISNGQPTPYQVCFYANNTTGALLGSSVYTAAIVATPSSVSPAAGPAAGGNTITVVGADFPTDPGRITATLGGAALTNIQSLSDKAFTALAPPHSVENNVALVVSTPAGTRALAGAYSYLNPIRVSPNTAPNTTPAVDVSVLGTGLMGTNFGSGGNAGRVFLVDGLYNGADAGAGVRANGPVAECLNVLVISDEELICTLQLNRRLNAQGGDFFNPMTYTNLLTTDVSTTAGSRVIMSAAGKFNANDAGQPIVQAANANIPVNSIVTAVLSPTKAVISAPATATSGAAFTATIGNSTAVRTFPNALITTAGSVTVSLASGAFTRADVGRQFFATPGVPNGTTIVSMAPGGATATLSAPATLGTAGTLSNVSFSDTTTTLTGSSLLATDVNAVIGANQLGIPAGTVLTAVTPGTSATLSAAATATTAAGGVNLPVNRPVAASLYAAAPVVEGAYNLVVVSNGAPDAMANDPDYYQTDVTSSSTFTVASF</sequence>
<organism evidence="3 4">
    <name type="scientific">Actinoplanes awajinensis subsp. mycoplanecinus</name>
    <dbReference type="NCBI Taxonomy" id="135947"/>
    <lineage>
        <taxon>Bacteria</taxon>
        <taxon>Bacillati</taxon>
        <taxon>Actinomycetota</taxon>
        <taxon>Actinomycetes</taxon>
        <taxon>Micromonosporales</taxon>
        <taxon>Micromonosporaceae</taxon>
        <taxon>Actinoplanes</taxon>
    </lineage>
</organism>
<accession>A0A101JPU8</accession>
<evidence type="ECO:0000259" key="2">
    <source>
        <dbReference type="Pfam" id="PF01833"/>
    </source>
</evidence>
<dbReference type="SUPFAM" id="SSF81296">
    <property type="entry name" value="E set domains"/>
    <property type="match status" value="1"/>
</dbReference>
<dbReference type="InterPro" id="IPR002909">
    <property type="entry name" value="IPT_dom"/>
</dbReference>
<feature type="chain" id="PRO_5007097995" description="IPT/TIG domain-containing protein" evidence="1">
    <location>
        <begin position="36"/>
        <end position="822"/>
    </location>
</feature>
<gene>
    <name evidence="3" type="ORF">ADL15_23795</name>
</gene>
<dbReference type="AlphaFoldDB" id="A0A101JPU8"/>
<evidence type="ECO:0000313" key="3">
    <source>
        <dbReference type="EMBL" id="KUL30973.1"/>
    </source>
</evidence>
<feature type="domain" description="IPT/TIG" evidence="2">
    <location>
        <begin position="371"/>
        <end position="451"/>
    </location>
</feature>
<dbReference type="InterPro" id="IPR014756">
    <property type="entry name" value="Ig_E-set"/>
</dbReference>
<keyword evidence="4" id="KW-1185">Reference proteome</keyword>
<comment type="caution">
    <text evidence="3">The sequence shown here is derived from an EMBL/GenBank/DDBJ whole genome shotgun (WGS) entry which is preliminary data.</text>
</comment>
<dbReference type="RefSeq" id="WP_067695252.1">
    <property type="nucleotide sequence ID" value="NZ_LLZH01000234.1"/>
</dbReference>
<name>A0A101JPU8_9ACTN</name>